<name>A0A0C3Q3D3_9AGAM</name>
<proteinExistence type="predicted"/>
<dbReference type="EMBL" id="KN823373">
    <property type="protein sequence ID" value="KIO17526.1"/>
    <property type="molecule type" value="Genomic_DNA"/>
</dbReference>
<reference evidence="3" key="2">
    <citation type="submission" date="2015-01" db="EMBL/GenBank/DDBJ databases">
        <title>Evolutionary Origins and Diversification of the Mycorrhizal Mutualists.</title>
        <authorList>
            <consortium name="DOE Joint Genome Institute"/>
            <consortium name="Mycorrhizal Genomics Consortium"/>
            <person name="Kohler A."/>
            <person name="Kuo A."/>
            <person name="Nagy L.G."/>
            <person name="Floudas D."/>
            <person name="Copeland A."/>
            <person name="Barry K.W."/>
            <person name="Cichocki N."/>
            <person name="Veneault-Fourrey C."/>
            <person name="LaButti K."/>
            <person name="Lindquist E.A."/>
            <person name="Lipzen A."/>
            <person name="Lundell T."/>
            <person name="Morin E."/>
            <person name="Murat C."/>
            <person name="Riley R."/>
            <person name="Ohm R."/>
            <person name="Sun H."/>
            <person name="Tunlid A."/>
            <person name="Henrissat B."/>
            <person name="Grigoriev I.V."/>
            <person name="Hibbett D.S."/>
            <person name="Martin F."/>
        </authorList>
    </citation>
    <scope>NUCLEOTIDE SEQUENCE [LARGE SCALE GENOMIC DNA]</scope>
    <source>
        <strain evidence="3">MUT 4182</strain>
    </source>
</reference>
<evidence type="ECO:0000313" key="3">
    <source>
        <dbReference type="Proteomes" id="UP000054248"/>
    </source>
</evidence>
<evidence type="ECO:0000313" key="2">
    <source>
        <dbReference type="EMBL" id="KIO17526.1"/>
    </source>
</evidence>
<feature type="region of interest" description="Disordered" evidence="1">
    <location>
        <begin position="95"/>
        <end position="142"/>
    </location>
</feature>
<feature type="non-terminal residue" evidence="2">
    <location>
        <position position="142"/>
    </location>
</feature>
<gene>
    <name evidence="2" type="ORF">M407DRAFT_32809</name>
</gene>
<accession>A0A0C3Q3D3</accession>
<dbReference type="Proteomes" id="UP000054248">
    <property type="component" value="Unassembled WGS sequence"/>
</dbReference>
<protein>
    <submittedName>
        <fullName evidence="2">Uncharacterized protein</fullName>
    </submittedName>
</protein>
<evidence type="ECO:0000256" key="1">
    <source>
        <dbReference type="SAM" id="MobiDB-lite"/>
    </source>
</evidence>
<keyword evidence="3" id="KW-1185">Reference proteome</keyword>
<organism evidence="2 3">
    <name type="scientific">Tulasnella calospora MUT 4182</name>
    <dbReference type="NCBI Taxonomy" id="1051891"/>
    <lineage>
        <taxon>Eukaryota</taxon>
        <taxon>Fungi</taxon>
        <taxon>Dikarya</taxon>
        <taxon>Basidiomycota</taxon>
        <taxon>Agaricomycotina</taxon>
        <taxon>Agaricomycetes</taxon>
        <taxon>Cantharellales</taxon>
        <taxon>Tulasnellaceae</taxon>
        <taxon>Tulasnella</taxon>
    </lineage>
</organism>
<dbReference type="AlphaFoldDB" id="A0A0C3Q3D3"/>
<reference evidence="2 3" key="1">
    <citation type="submission" date="2014-04" db="EMBL/GenBank/DDBJ databases">
        <authorList>
            <consortium name="DOE Joint Genome Institute"/>
            <person name="Kuo A."/>
            <person name="Girlanda M."/>
            <person name="Perotto S."/>
            <person name="Kohler A."/>
            <person name="Nagy L.G."/>
            <person name="Floudas D."/>
            <person name="Copeland A."/>
            <person name="Barry K.W."/>
            <person name="Cichocki N."/>
            <person name="Veneault-Fourrey C."/>
            <person name="LaButti K."/>
            <person name="Lindquist E.A."/>
            <person name="Lipzen A."/>
            <person name="Lundell T."/>
            <person name="Morin E."/>
            <person name="Murat C."/>
            <person name="Sun H."/>
            <person name="Tunlid A."/>
            <person name="Henrissat B."/>
            <person name="Grigoriev I.V."/>
            <person name="Hibbett D.S."/>
            <person name="Martin F."/>
            <person name="Nordberg H.P."/>
            <person name="Cantor M.N."/>
            <person name="Hua S.X."/>
        </authorList>
    </citation>
    <scope>NUCLEOTIDE SEQUENCE [LARGE SCALE GENOMIC DNA]</scope>
    <source>
        <strain evidence="2 3">MUT 4182</strain>
    </source>
</reference>
<dbReference type="HOGENOM" id="CLU_2009510_0_0_1"/>
<feature type="region of interest" description="Disordered" evidence="1">
    <location>
        <begin position="44"/>
        <end position="66"/>
    </location>
</feature>
<sequence length="142" mass="15507">MPPKRLQARSSGYVFCDHCNKVVCRQTAYRHQLDAQQAAALAATIPLPPTTQPASNDDDSPPLGDISLTLSEQALSDFHMSDLDDSDDDLANLRIALQPRRPPSEAESDDEMQELSLLYEDMQVEDTAEDAPVADAEPGDVP</sequence>